<evidence type="ECO:0000313" key="2">
    <source>
        <dbReference type="Proteomes" id="UP000196036"/>
    </source>
</evidence>
<sequence length="340" mass="38795">MKKITLGKALGTITVLCLLWVSIMLTIGFCEHYESDEQLADIYSSECRSFISDEKYSIRNMTTGKTTIDGIDWLFAADAYTDSLVVYSKNFKRGYFDRYTGANVIPAQYTHAWIFSEGLAAVVLNNKVGFIDHHGKTVIDFQFPYAKDNKKQVGLVFHDGYSSMYDATGKCGIINKKGEWVLKPSYEYIQNPQYGKRVFNDGKMYGVLDDSLHVLLPAEYRDIELLDDYLVADRPDGVQLQIAYDGRILNKNVYHDVTSLDYDTMERAEDGEGTIMRPTGIYRYGSYNLYGLMDEKGKPLTAPVYHHITVLSKDLFLCALKDIYSRIIVDRNGQVVRYED</sequence>
<gene>
    <name evidence="1" type="ORF">B5E52_12980</name>
</gene>
<dbReference type="PANTHER" id="PTHR37841:SF1">
    <property type="entry name" value="DUF3298 DOMAIN-CONTAINING PROTEIN"/>
    <property type="match status" value="1"/>
</dbReference>
<name>A0A1Y4VCK9_9BACE</name>
<dbReference type="RefSeq" id="WP_087318391.1">
    <property type="nucleotide sequence ID" value="NZ_JAHOJA010000030.1"/>
</dbReference>
<evidence type="ECO:0008006" key="3">
    <source>
        <dbReference type="Google" id="ProtNLM"/>
    </source>
</evidence>
<dbReference type="AlphaFoldDB" id="A0A1Y4VCK9"/>
<protein>
    <recommendedName>
        <fullName evidence="3">WG repeat-containing protein</fullName>
    </recommendedName>
</protein>
<evidence type="ECO:0000313" key="1">
    <source>
        <dbReference type="EMBL" id="OUQ67123.1"/>
    </source>
</evidence>
<dbReference type="InterPro" id="IPR032774">
    <property type="entry name" value="WG_beta_rep"/>
</dbReference>
<comment type="caution">
    <text evidence="1">The sequence shown here is derived from an EMBL/GenBank/DDBJ whole genome shotgun (WGS) entry which is preliminary data.</text>
</comment>
<reference evidence="2" key="1">
    <citation type="submission" date="2017-04" db="EMBL/GenBank/DDBJ databases">
        <title>Function of individual gut microbiota members based on whole genome sequencing of pure cultures obtained from chicken caecum.</title>
        <authorList>
            <person name="Medvecky M."/>
            <person name="Cejkova D."/>
            <person name="Polansky O."/>
            <person name="Karasova D."/>
            <person name="Kubasova T."/>
            <person name="Cizek A."/>
            <person name="Rychlik I."/>
        </authorList>
    </citation>
    <scope>NUCLEOTIDE SEQUENCE [LARGE SCALE GENOMIC DNA]</scope>
    <source>
        <strain evidence="2">An109</strain>
    </source>
</reference>
<organism evidence="1 2">
    <name type="scientific">Bacteroides xylanisolvens</name>
    <dbReference type="NCBI Taxonomy" id="371601"/>
    <lineage>
        <taxon>Bacteria</taxon>
        <taxon>Pseudomonadati</taxon>
        <taxon>Bacteroidota</taxon>
        <taxon>Bacteroidia</taxon>
        <taxon>Bacteroidales</taxon>
        <taxon>Bacteroidaceae</taxon>
        <taxon>Bacteroides</taxon>
    </lineage>
</organism>
<dbReference type="Pfam" id="PF14903">
    <property type="entry name" value="WG_beta_rep"/>
    <property type="match status" value="4"/>
</dbReference>
<dbReference type="PANTHER" id="PTHR37841">
    <property type="entry name" value="GLR2918 PROTEIN"/>
    <property type="match status" value="1"/>
</dbReference>
<dbReference type="Proteomes" id="UP000196036">
    <property type="component" value="Unassembled WGS sequence"/>
</dbReference>
<dbReference type="EMBL" id="NFLW01000024">
    <property type="protein sequence ID" value="OUQ67123.1"/>
    <property type="molecule type" value="Genomic_DNA"/>
</dbReference>
<accession>A0A1Y4VCK9</accession>
<proteinExistence type="predicted"/>